<dbReference type="InterPro" id="IPR032675">
    <property type="entry name" value="LRR_dom_sf"/>
</dbReference>
<dbReference type="OrthoDB" id="9781345at2"/>
<proteinExistence type="predicted"/>
<protein>
    <recommendedName>
        <fullName evidence="3">Leucine rich repeat (LRR) protein</fullName>
    </recommendedName>
</protein>
<dbReference type="Gene3D" id="3.80.10.10">
    <property type="entry name" value="Ribonuclease Inhibitor"/>
    <property type="match status" value="1"/>
</dbReference>
<comment type="caution">
    <text evidence="1">The sequence shown here is derived from an EMBL/GenBank/DDBJ whole genome shotgun (WGS) entry which is preliminary data.</text>
</comment>
<evidence type="ECO:0008006" key="3">
    <source>
        <dbReference type="Google" id="ProtNLM"/>
    </source>
</evidence>
<sequence length="316" mass="33841">MTGHLTEFAGLPVHEFDPELAPPAEPGAVAWRIDAFDDDDEEREGLPSPAFAQRFAQFLDTVDPASVTALVFGSWGYAAFNVPPYEQLCAAADRLTGLRALFLGDMVGEECEISWIRQDDLAPVLEAYPALEVLRVRGSAPHEAPVKLRPVRHTALRELAFECGGLPAEVVRGVGECDLPALEHLELWLGTKYYGGDATVDDLAPILAGSRSPALGYLGLRDAEIADQVAAALAGAPVVARLHTLDLSLGMLGDQGAAALLAGQPLTHLRRLDLHHHFVGDDLAARLVEELPGVEVDLSEGGDAENEDEYFVAVAE</sequence>
<evidence type="ECO:0000313" key="1">
    <source>
        <dbReference type="EMBL" id="RKR87063.1"/>
    </source>
</evidence>
<name>A0A495JE00_9ACTN</name>
<accession>A0A495JE00</accession>
<dbReference type="SUPFAM" id="SSF52047">
    <property type="entry name" value="RNI-like"/>
    <property type="match status" value="1"/>
</dbReference>
<keyword evidence="2" id="KW-1185">Reference proteome</keyword>
<gene>
    <name evidence="1" type="ORF">BDK92_1335</name>
</gene>
<dbReference type="Proteomes" id="UP000277671">
    <property type="component" value="Unassembled WGS sequence"/>
</dbReference>
<dbReference type="InterPro" id="IPR047722">
    <property type="entry name" value="STM4015-like"/>
</dbReference>
<dbReference type="RefSeq" id="WP_121155545.1">
    <property type="nucleotide sequence ID" value="NZ_RBKT01000001.1"/>
</dbReference>
<organism evidence="1 2">
    <name type="scientific">Micromonospora pisi</name>
    <dbReference type="NCBI Taxonomy" id="589240"/>
    <lineage>
        <taxon>Bacteria</taxon>
        <taxon>Bacillati</taxon>
        <taxon>Actinomycetota</taxon>
        <taxon>Actinomycetes</taxon>
        <taxon>Micromonosporales</taxon>
        <taxon>Micromonosporaceae</taxon>
        <taxon>Micromonospora</taxon>
    </lineage>
</organism>
<evidence type="ECO:0000313" key="2">
    <source>
        <dbReference type="Proteomes" id="UP000277671"/>
    </source>
</evidence>
<dbReference type="AlphaFoldDB" id="A0A495JE00"/>
<reference evidence="1 2" key="1">
    <citation type="submission" date="2018-10" db="EMBL/GenBank/DDBJ databases">
        <title>Sequencing the genomes of 1000 actinobacteria strains.</title>
        <authorList>
            <person name="Klenk H.-P."/>
        </authorList>
    </citation>
    <scope>NUCLEOTIDE SEQUENCE [LARGE SCALE GENOMIC DNA]</scope>
    <source>
        <strain evidence="1 2">DSM 45175</strain>
    </source>
</reference>
<dbReference type="NCBIfam" id="NF038076">
    <property type="entry name" value="fam_STM4015"/>
    <property type="match status" value="1"/>
</dbReference>
<dbReference type="EMBL" id="RBKT01000001">
    <property type="protein sequence ID" value="RKR87063.1"/>
    <property type="molecule type" value="Genomic_DNA"/>
</dbReference>